<dbReference type="EMBL" id="UPHP01000148">
    <property type="protein sequence ID" value="VBA44300.1"/>
    <property type="molecule type" value="Genomic_DNA"/>
</dbReference>
<keyword evidence="2" id="KW-1185">Reference proteome</keyword>
<evidence type="ECO:0000313" key="2">
    <source>
        <dbReference type="Proteomes" id="UP000273307"/>
    </source>
</evidence>
<organism evidence="1 2">
    <name type="scientific">Mycobacterium attenuatum</name>
    <dbReference type="NCBI Taxonomy" id="2341086"/>
    <lineage>
        <taxon>Bacteria</taxon>
        <taxon>Bacillati</taxon>
        <taxon>Actinomycetota</taxon>
        <taxon>Actinomycetes</taxon>
        <taxon>Mycobacteriales</taxon>
        <taxon>Mycobacteriaceae</taxon>
        <taxon>Mycobacterium</taxon>
    </lineage>
</organism>
<sequence>MTIVTAPKKSLMVSPTTASRCWASPLRVSGGTDWLSARSMSSRSGAVYCTPVRPVRSSVDSAAVSRHRRPTWPAICAVMSSPNRPRAVAGLASVPRGCGGSVCAAASAISAGSGRGTAKPA</sequence>
<gene>
    <name evidence="1" type="ORF">LAUMK136_05559</name>
</gene>
<dbReference type="AlphaFoldDB" id="A0A498QL44"/>
<evidence type="ECO:0000313" key="1">
    <source>
        <dbReference type="EMBL" id="VBA44300.1"/>
    </source>
</evidence>
<name>A0A498QL44_9MYCO</name>
<protein>
    <submittedName>
        <fullName evidence="1">Uncharacterized protein</fullName>
    </submittedName>
</protein>
<dbReference type="Proteomes" id="UP000273307">
    <property type="component" value="Unassembled WGS sequence"/>
</dbReference>
<proteinExistence type="predicted"/>
<reference evidence="1 2" key="1">
    <citation type="submission" date="2018-09" db="EMBL/GenBank/DDBJ databases">
        <authorList>
            <person name="Tagini F."/>
        </authorList>
    </citation>
    <scope>NUCLEOTIDE SEQUENCE [LARGE SCALE GENOMIC DNA]</scope>
    <source>
        <strain evidence="1 2">MK136</strain>
    </source>
</reference>
<accession>A0A498QL44</accession>